<dbReference type="VEuPathDB" id="VectorBase:AGAP010685"/>
<dbReference type="HOGENOM" id="CLU_1312847_0_0_1"/>
<comment type="caution">
    <text evidence="2">The sequence shown here is derived from an EMBL/GenBank/DDBJ whole genome shotgun (WGS) entry which is preliminary data.</text>
</comment>
<dbReference type="InterPro" id="IPR001680">
    <property type="entry name" value="WD40_rpt"/>
</dbReference>
<feature type="domain" description="Anaphase-promoting complex subunit 4-like WD40" evidence="1">
    <location>
        <begin position="124"/>
        <end position="178"/>
    </location>
</feature>
<dbReference type="PANTHER" id="PTHR14494:SF0">
    <property type="entry name" value="ALADIN"/>
    <property type="match status" value="1"/>
</dbReference>
<dbReference type="AlphaFoldDB" id="Q7QE26"/>
<evidence type="ECO:0000259" key="1">
    <source>
        <dbReference type="Pfam" id="PF12894"/>
    </source>
</evidence>
<sequence>MSRALNLSNFPPSAEVIGFSARDHYPDIVFTREMLHPPGHSRRSESTRDVMVPVTESLPKRILAIFMELGLLEALGEATQSESRFVARAATYLQMIGRRFKQYWQSYPCELSMDLVAKHSQTRNWQKSTIRCLSWHPLCFKLAVATIDDTVRIFTRNPGVTPILRSSLQKAVTCLAWRPYTGGELAIGCQSGVLIWSVDPTSQITRPLSQ</sequence>
<dbReference type="STRING" id="7165.Q7QE26"/>
<dbReference type="InterPro" id="IPR045139">
    <property type="entry name" value="Aladin"/>
</dbReference>
<reference evidence="2" key="3">
    <citation type="journal article" date="2004" name="Trends Parasitol.">
        <title>The Anopheles gambiae genome: an update.</title>
        <authorList>
            <person name="Mongin E."/>
            <person name="Louis C."/>
            <person name="Holt R.A."/>
            <person name="Birney E."/>
            <person name="Collins F.H."/>
        </authorList>
    </citation>
    <scope>NUCLEOTIDE SEQUENCE</scope>
    <source>
        <strain evidence="2">PEST</strain>
    </source>
</reference>
<dbReference type="eggNOG" id="KOG2139">
    <property type="taxonomic scope" value="Eukaryota"/>
</dbReference>
<gene>
    <name evidence="2" type="ORF">AgaP_AGAP010685</name>
</gene>
<reference evidence="2" key="1">
    <citation type="journal article" date="2002" name="Science">
        <title>The genome sequence of the malaria mosquito Anopheles gambiae.</title>
        <authorList>
            <person name="Holt R.A."/>
            <person name="Subramanian G.M."/>
            <person name="Halpern A."/>
            <person name="Sutton G.G."/>
            <person name="Charlab R."/>
            <person name="Nusskern D.R."/>
            <person name="Wincker P."/>
            <person name="Clark A.G."/>
            <person name="Ribeiro J.M."/>
            <person name="Wides R."/>
            <person name="Salzberg S.L."/>
            <person name="Loftus B."/>
            <person name="Yandell M."/>
            <person name="Majoros W.H."/>
            <person name="Rusch D.B."/>
            <person name="Lai Z."/>
            <person name="Kraft C.L."/>
            <person name="Abril J.F."/>
            <person name="Anthouard V."/>
            <person name="Arensburger P."/>
            <person name="Atkinson P.W."/>
            <person name="Baden H."/>
            <person name="de Berardinis V."/>
            <person name="Baldwin D."/>
            <person name="Benes V."/>
            <person name="Biedler J."/>
            <person name="Blass C."/>
            <person name="Bolanos R."/>
            <person name="Boscus D."/>
            <person name="Barnstead M."/>
            <person name="Cai S."/>
            <person name="Center A."/>
            <person name="Chaturverdi K."/>
            <person name="Christophides G.K."/>
            <person name="Chrystal M.A."/>
            <person name="Clamp M."/>
            <person name="Cravchik A."/>
            <person name="Curwen V."/>
            <person name="Dana A."/>
            <person name="Delcher A."/>
            <person name="Dew I."/>
            <person name="Evans C.A."/>
            <person name="Flanigan M."/>
            <person name="Grundschober-Freimoser A."/>
            <person name="Friedli L."/>
            <person name="Gu Z."/>
            <person name="Guan P."/>
            <person name="Guigo R."/>
            <person name="Hillenmeyer M.E."/>
            <person name="Hladun S.L."/>
            <person name="Hogan J.R."/>
            <person name="Hong Y.S."/>
            <person name="Hoover J."/>
            <person name="Jaillon O."/>
            <person name="Ke Z."/>
            <person name="Kodira C."/>
            <person name="Kokoza E."/>
            <person name="Koutsos A."/>
            <person name="Letunic I."/>
            <person name="Levitsky A."/>
            <person name="Liang Y."/>
            <person name="Lin J.J."/>
            <person name="Lobo N.F."/>
            <person name="Lopez J.R."/>
            <person name="Malek J.A."/>
            <person name="McIntosh T.C."/>
            <person name="Meister S."/>
            <person name="Miller J."/>
            <person name="Mobarry C."/>
            <person name="Mongin E."/>
            <person name="Murphy S.D."/>
            <person name="O'Brochta D.A."/>
            <person name="Pfannkoch C."/>
            <person name="Qi R."/>
            <person name="Regier M.A."/>
            <person name="Remington K."/>
            <person name="Shao H."/>
            <person name="Sharakhova M.V."/>
            <person name="Sitter C.D."/>
            <person name="Shetty J."/>
            <person name="Smith T.J."/>
            <person name="Strong R."/>
            <person name="Sun J."/>
            <person name="Thomasova D."/>
            <person name="Ton L.Q."/>
            <person name="Topalis P."/>
            <person name="Tu Z."/>
            <person name="Unger M.F."/>
            <person name="Walenz B."/>
            <person name="Wang A."/>
            <person name="Wang J."/>
            <person name="Wang M."/>
            <person name="Wang X."/>
            <person name="Woodford K.J."/>
            <person name="Wortman J.R."/>
            <person name="Wu M."/>
            <person name="Yao A."/>
            <person name="Zdobnov E.M."/>
            <person name="Zhang H."/>
            <person name="Zhao Q."/>
            <person name="Zhao S."/>
            <person name="Zhu S.C."/>
            <person name="Zhimulev I."/>
            <person name="Coluzzi M."/>
            <person name="della Torre A."/>
            <person name="Roth C.W."/>
            <person name="Louis C."/>
            <person name="Kalush F."/>
            <person name="Mural R.J."/>
            <person name="Myers E.W."/>
            <person name="Adams M.D."/>
            <person name="Smith H.O."/>
            <person name="Broder S."/>
            <person name="Gardner M.J."/>
            <person name="Fraser C.M."/>
            <person name="Birney E."/>
            <person name="Bork P."/>
            <person name="Brey P.T."/>
            <person name="Venter J.C."/>
            <person name="Weissenbach J."/>
            <person name="Kafatos F.C."/>
            <person name="Collins F.H."/>
            <person name="Hoffman S.L."/>
        </authorList>
    </citation>
    <scope>NUCLEOTIDE SEQUENCE [LARGE SCALE GENOMIC DNA]</scope>
    <source>
        <strain evidence="2">PEST</strain>
    </source>
</reference>
<protein>
    <submittedName>
        <fullName evidence="2">AGAP010685-PA</fullName>
    </submittedName>
</protein>
<dbReference type="InterPro" id="IPR036322">
    <property type="entry name" value="WD40_repeat_dom_sf"/>
</dbReference>
<feature type="non-terminal residue" evidence="2">
    <location>
        <position position="210"/>
    </location>
</feature>
<name>Q7QE26_ANOGA</name>
<organism evidence="2">
    <name type="scientific">Anopheles gambiae</name>
    <name type="common">African malaria mosquito</name>
    <dbReference type="NCBI Taxonomy" id="7165"/>
    <lineage>
        <taxon>Eukaryota</taxon>
        <taxon>Metazoa</taxon>
        <taxon>Ecdysozoa</taxon>
        <taxon>Arthropoda</taxon>
        <taxon>Hexapoda</taxon>
        <taxon>Insecta</taxon>
        <taxon>Pterygota</taxon>
        <taxon>Neoptera</taxon>
        <taxon>Endopterygota</taxon>
        <taxon>Diptera</taxon>
        <taxon>Nematocera</taxon>
        <taxon>Culicoidea</taxon>
        <taxon>Culicidae</taxon>
        <taxon>Anophelinae</taxon>
        <taxon>Anopheles</taxon>
    </lineage>
</organism>
<dbReference type="PANTHER" id="PTHR14494">
    <property type="entry name" value="ALADIN/ADRACALIN/AAAS"/>
    <property type="match status" value="1"/>
</dbReference>
<dbReference type="EMBL" id="AAAB01008848">
    <property type="protein sequence ID" value="EAA07077.4"/>
    <property type="molecule type" value="Genomic_DNA"/>
</dbReference>
<dbReference type="SMART" id="SM00320">
    <property type="entry name" value="WD40"/>
    <property type="match status" value="2"/>
</dbReference>
<dbReference type="SUPFAM" id="SSF50978">
    <property type="entry name" value="WD40 repeat-like"/>
    <property type="match status" value="1"/>
</dbReference>
<dbReference type="Gene3D" id="2.130.10.10">
    <property type="entry name" value="YVTN repeat-like/Quinoprotein amine dehydrogenase"/>
    <property type="match status" value="1"/>
</dbReference>
<reference evidence="2" key="2">
    <citation type="submission" date="2002-03" db="EMBL/GenBank/DDBJ databases">
        <authorList>
            <consortium name="The Anopheles Genome Sequencing Consortium"/>
        </authorList>
    </citation>
    <scope>NUCLEOTIDE SEQUENCE</scope>
    <source>
        <strain evidence="2">PEST</strain>
    </source>
</reference>
<dbReference type="InterPro" id="IPR024977">
    <property type="entry name" value="Apc4-like_WD40_dom"/>
</dbReference>
<dbReference type="VEuPathDB" id="VectorBase:AGAMI1_008883"/>
<dbReference type="InParanoid" id="Q7QE26"/>
<dbReference type="PaxDb" id="7165-AGAP010685-PA"/>
<dbReference type="PhylomeDB" id="Q7QE26"/>
<accession>Q7QE26</accession>
<proteinExistence type="predicted"/>
<dbReference type="Pfam" id="PF12894">
    <property type="entry name" value="ANAPC4_WD40"/>
    <property type="match status" value="1"/>
</dbReference>
<reference evidence="2" key="5">
    <citation type="submission" date="2011-05" db="EMBL/GenBank/DDBJ databases">
        <authorList>
            <consortium name="VectorBase"/>
        </authorList>
    </citation>
    <scope>NUCLEOTIDE SEQUENCE</scope>
    <source>
        <strain evidence="2">PEST</strain>
    </source>
</reference>
<evidence type="ECO:0000313" key="2">
    <source>
        <dbReference type="EMBL" id="EAA07077.4"/>
    </source>
</evidence>
<reference evidence="2" key="4">
    <citation type="journal article" date="2007" name="Genome Biol.">
        <title>Update of the Anopheles gambiae PEST genome assembly.</title>
        <authorList>
            <person name="Sharakhova M.V."/>
            <person name="Hammond M.P."/>
            <person name="Lobo N.F."/>
            <person name="Krzywinski J."/>
            <person name="Unger M.F."/>
            <person name="Hillenmeyer M.E."/>
            <person name="Bruggner R.V."/>
            <person name="Birney E."/>
            <person name="Collins F.H."/>
        </authorList>
    </citation>
    <scope>NUCLEOTIDE SEQUENCE</scope>
    <source>
        <strain evidence="2">PEST</strain>
    </source>
</reference>
<dbReference type="KEGG" id="aga:1272488"/>
<dbReference type="InterPro" id="IPR015943">
    <property type="entry name" value="WD40/YVTN_repeat-like_dom_sf"/>
</dbReference>